<sequence length="144" mass="16261">MNTEILIEKLALKELVDTFSNLADIKDTKAQVELFTEDASVTSYNGDQVFKQEGREAIEQAFANFLALFDTVYHLNGQQVVQIDGDKATGTAYCQVVLIGANEKGKQVQTTQGVRYEDEYVKVDNQWKIANRTSHFIYTDVKEV</sequence>
<comment type="caution">
    <text evidence="2">The sequence shown here is derived from an EMBL/GenBank/DDBJ whole genome shotgun (WGS) entry which is preliminary data.</text>
</comment>
<protein>
    <submittedName>
        <fullName evidence="2">Uncharacterized protein (TIGR02246 family)</fullName>
    </submittedName>
</protein>
<dbReference type="SUPFAM" id="SSF54427">
    <property type="entry name" value="NTF2-like"/>
    <property type="match status" value="1"/>
</dbReference>
<dbReference type="Pfam" id="PF13577">
    <property type="entry name" value="SnoaL_4"/>
    <property type="match status" value="1"/>
</dbReference>
<name>A0ABV2FGA4_9STRE</name>
<gene>
    <name evidence="2" type="ORF">ABID29_000575</name>
</gene>
<reference evidence="2 3" key="1">
    <citation type="submission" date="2024-06" db="EMBL/GenBank/DDBJ databases">
        <title>Genomic Encyclopedia of Type Strains, Phase IV (KMG-IV): sequencing the most valuable type-strain genomes for metagenomic binning, comparative biology and taxonomic classification.</title>
        <authorList>
            <person name="Goeker M."/>
        </authorList>
    </citation>
    <scope>NUCLEOTIDE SEQUENCE [LARGE SCALE GENOMIC DNA]</scope>
    <source>
        <strain evidence="2 3">DSM 28303</strain>
    </source>
</reference>
<accession>A0ABV2FGA4</accession>
<dbReference type="Gene3D" id="3.10.450.50">
    <property type="match status" value="1"/>
</dbReference>
<dbReference type="RefSeq" id="WP_354364255.1">
    <property type="nucleotide sequence ID" value="NZ_JBEPLO010000004.1"/>
</dbReference>
<dbReference type="EMBL" id="JBEPLO010000004">
    <property type="protein sequence ID" value="MET3557465.1"/>
    <property type="molecule type" value="Genomic_DNA"/>
</dbReference>
<dbReference type="Proteomes" id="UP001549122">
    <property type="component" value="Unassembled WGS sequence"/>
</dbReference>
<evidence type="ECO:0000259" key="1">
    <source>
        <dbReference type="Pfam" id="PF13577"/>
    </source>
</evidence>
<keyword evidence="3" id="KW-1185">Reference proteome</keyword>
<dbReference type="InterPro" id="IPR032710">
    <property type="entry name" value="NTF2-like_dom_sf"/>
</dbReference>
<dbReference type="CDD" id="cd00531">
    <property type="entry name" value="NTF2_like"/>
    <property type="match status" value="1"/>
</dbReference>
<proteinExistence type="predicted"/>
<feature type="domain" description="SnoaL-like" evidence="1">
    <location>
        <begin position="8"/>
        <end position="133"/>
    </location>
</feature>
<evidence type="ECO:0000313" key="2">
    <source>
        <dbReference type="EMBL" id="MET3557465.1"/>
    </source>
</evidence>
<dbReference type="InterPro" id="IPR037401">
    <property type="entry name" value="SnoaL-like"/>
</dbReference>
<evidence type="ECO:0000313" key="3">
    <source>
        <dbReference type="Proteomes" id="UP001549122"/>
    </source>
</evidence>
<organism evidence="2 3">
    <name type="scientific">Streptococcus rupicaprae</name>
    <dbReference type="NCBI Taxonomy" id="759619"/>
    <lineage>
        <taxon>Bacteria</taxon>
        <taxon>Bacillati</taxon>
        <taxon>Bacillota</taxon>
        <taxon>Bacilli</taxon>
        <taxon>Lactobacillales</taxon>
        <taxon>Streptococcaceae</taxon>
        <taxon>Streptococcus</taxon>
    </lineage>
</organism>